<feature type="signal peptide" evidence="1">
    <location>
        <begin position="1"/>
        <end position="28"/>
    </location>
</feature>
<dbReference type="EMBL" id="GADI01004543">
    <property type="protein sequence ID" value="JAA69265.1"/>
    <property type="molecule type" value="mRNA"/>
</dbReference>
<dbReference type="GO" id="GO:0004867">
    <property type="term" value="F:serine-type endopeptidase inhibitor activity"/>
    <property type="evidence" value="ECO:0007669"/>
    <property type="project" value="InterPro"/>
</dbReference>
<accession>A0A0K8RDP8</accession>
<protein>
    <submittedName>
        <fullName evidence="2">Putative salivary kunitz domain protein</fullName>
    </submittedName>
</protein>
<sequence length="94" mass="9616">MAANFSGSSKAVLLLVLCFAVVCHTVNAGAQHVCPYPQACTSPGAPDPHHTVTATARYDPTTGECVTIPSVTGPHDCQKFATLAACQAACVVSE</sequence>
<proteinExistence type="evidence at transcript level"/>
<dbReference type="InterPro" id="IPR036880">
    <property type="entry name" value="Kunitz_BPTI_sf"/>
</dbReference>
<dbReference type="SUPFAM" id="SSF57362">
    <property type="entry name" value="BPTI-like"/>
    <property type="match status" value="1"/>
</dbReference>
<evidence type="ECO:0000256" key="1">
    <source>
        <dbReference type="SAM" id="SignalP"/>
    </source>
</evidence>
<keyword evidence="1" id="KW-0732">Signal</keyword>
<feature type="chain" id="PRO_5005517019" evidence="1">
    <location>
        <begin position="29"/>
        <end position="94"/>
    </location>
</feature>
<organism evidence="2">
    <name type="scientific">Ixodes ricinus</name>
    <name type="common">Common tick</name>
    <name type="synonym">Acarus ricinus</name>
    <dbReference type="NCBI Taxonomy" id="34613"/>
    <lineage>
        <taxon>Eukaryota</taxon>
        <taxon>Metazoa</taxon>
        <taxon>Ecdysozoa</taxon>
        <taxon>Arthropoda</taxon>
        <taxon>Chelicerata</taxon>
        <taxon>Arachnida</taxon>
        <taxon>Acari</taxon>
        <taxon>Parasitiformes</taxon>
        <taxon>Ixodida</taxon>
        <taxon>Ixodoidea</taxon>
        <taxon>Ixodidae</taxon>
        <taxon>Ixodinae</taxon>
        <taxon>Ixodes</taxon>
    </lineage>
</organism>
<reference evidence="2" key="1">
    <citation type="submission" date="2012-12" db="EMBL/GenBank/DDBJ databases">
        <title>Identification and characterization of a phenylalanine ammonia-lyase gene family in Isatis indigotica Fort.</title>
        <authorList>
            <person name="Liu Q."/>
            <person name="Chen J."/>
            <person name="Zhou X."/>
            <person name="Di P."/>
            <person name="Xiao Y."/>
            <person name="Xuan H."/>
            <person name="Zhang L."/>
            <person name="Chen W."/>
        </authorList>
    </citation>
    <scope>NUCLEOTIDE SEQUENCE</scope>
    <source>
        <tissue evidence="2">Salivary gland</tissue>
    </source>
</reference>
<dbReference type="AlphaFoldDB" id="A0A0K8RDP8"/>
<evidence type="ECO:0000313" key="2">
    <source>
        <dbReference type="EMBL" id="JAA69265.1"/>
    </source>
</evidence>
<name>A0A0K8RDP8_IXORI</name>